<dbReference type="RefSeq" id="WP_179514385.1">
    <property type="nucleotide sequence ID" value="NZ_JANFAV010000001.1"/>
</dbReference>
<accession>A0AA41Z5N6</accession>
<gene>
    <name evidence="6" type="ORF">NEE01_00850</name>
</gene>
<organism evidence="6 7">
    <name type="scientific">Sphingomonas lycopersici</name>
    <dbReference type="NCBI Taxonomy" id="2951807"/>
    <lineage>
        <taxon>Bacteria</taxon>
        <taxon>Pseudomonadati</taxon>
        <taxon>Pseudomonadota</taxon>
        <taxon>Alphaproteobacteria</taxon>
        <taxon>Sphingomonadales</taxon>
        <taxon>Sphingomonadaceae</taxon>
        <taxon>Sphingomonas</taxon>
    </lineage>
</organism>
<evidence type="ECO:0000259" key="5">
    <source>
        <dbReference type="Pfam" id="PF08479"/>
    </source>
</evidence>
<dbReference type="Pfam" id="PF03865">
    <property type="entry name" value="ShlB"/>
    <property type="match status" value="1"/>
</dbReference>
<evidence type="ECO:0000256" key="2">
    <source>
        <dbReference type="ARBA" id="ARBA00022692"/>
    </source>
</evidence>
<dbReference type="InterPro" id="IPR051544">
    <property type="entry name" value="TPS_OM_transporter"/>
</dbReference>
<evidence type="ECO:0000313" key="7">
    <source>
        <dbReference type="Proteomes" id="UP001165565"/>
    </source>
</evidence>
<keyword evidence="3" id="KW-0998">Cell outer membrane</keyword>
<dbReference type="PANTHER" id="PTHR34597">
    <property type="entry name" value="SLR1661 PROTEIN"/>
    <property type="match status" value="1"/>
</dbReference>
<evidence type="ECO:0000313" key="6">
    <source>
        <dbReference type="EMBL" id="MCW6533322.1"/>
    </source>
</evidence>
<dbReference type="GO" id="GO:0008320">
    <property type="term" value="F:protein transmembrane transporter activity"/>
    <property type="evidence" value="ECO:0007669"/>
    <property type="project" value="TreeGrafter"/>
</dbReference>
<keyword evidence="7" id="KW-1185">Reference proteome</keyword>
<keyword evidence="2" id="KW-0812">Transmembrane</keyword>
<dbReference type="InterPro" id="IPR013686">
    <property type="entry name" value="Polypept-transport_assoc_ShlB"/>
</dbReference>
<dbReference type="PANTHER" id="PTHR34597:SF6">
    <property type="entry name" value="BLR6126 PROTEIN"/>
    <property type="match status" value="1"/>
</dbReference>
<reference evidence="6" key="1">
    <citation type="submission" date="2022-06" db="EMBL/GenBank/DDBJ databases">
        <title>Sphingomonas sp. nov. isolated from rhizosphere soil of tomato.</title>
        <authorList>
            <person name="Dong H."/>
            <person name="Gao R."/>
        </authorList>
    </citation>
    <scope>NUCLEOTIDE SEQUENCE</scope>
    <source>
        <strain evidence="6">MMSM24</strain>
    </source>
</reference>
<evidence type="ECO:0000256" key="3">
    <source>
        <dbReference type="ARBA" id="ARBA00023237"/>
    </source>
</evidence>
<dbReference type="Gene3D" id="3.10.20.310">
    <property type="entry name" value="membrane protein fhac"/>
    <property type="match status" value="1"/>
</dbReference>
<keyword evidence="1" id="KW-0472">Membrane</keyword>
<dbReference type="Proteomes" id="UP001165565">
    <property type="component" value="Unassembled WGS sequence"/>
</dbReference>
<evidence type="ECO:0000259" key="4">
    <source>
        <dbReference type="Pfam" id="PF03865"/>
    </source>
</evidence>
<feature type="domain" description="Haemolysin activator HlyB C-terminal" evidence="4">
    <location>
        <begin position="205"/>
        <end position="475"/>
    </location>
</feature>
<evidence type="ECO:0000256" key="1">
    <source>
        <dbReference type="ARBA" id="ARBA00022452"/>
    </source>
</evidence>
<name>A0AA41Z5N6_9SPHN</name>
<sequence>MSVATGVLLLAAAQGNTLPPEAQGAPLIIDQGRADRVQPAQPLPDEAVNPPAVASRVEAQGNGAPIKGISFEGVKVPAAVADAATAFLGKPATGATLEALAAKLSAAYAHTGIALYTVAIPQQDLSTGQIKVQVAEGFVEDVVYPKGASPLVRAYGERLRHERPLSRRTLERLLSLMRDIPGAKLDADLQRGKQAGGVVIALTPHRRHSDFAFGVDNRATQGLGSGQFRAEAHGYSMLRDGDRTDLMLLASTELKRFRYAALSHATPIGSNGLTLGVSGGYLETRPSDQPVRGKAATTGVSLAYPLIRGYRRNLSVSLGLDGINSDAAAFGALISTDHTRAIRSAIGYSSVNEKMSLTGGLTVSRGLDILGARGTPEITDTVFTKINARATLDRALGKKFVGRLRATGQYSPDRLTASERYAVGGTEIGRAFDAAVLTGDSGFGGSAELAFRPGVPARFKGSEIYGFVDHAHIYVEPRLWYAASDYSLGSAGGGVRLSWNSKAWLEIEGAKVIDHPYPADRSDWRVNVSWRLSLHRQ</sequence>
<feature type="domain" description="Polypeptide-transport-associated ShlB-type" evidence="5">
    <location>
        <begin position="65"/>
        <end position="137"/>
    </location>
</feature>
<protein>
    <recommendedName>
        <fullName evidence="8">ShlB/FhaC/HecB family hemolysin secretion/activation protein</fullName>
    </recommendedName>
</protein>
<dbReference type="EMBL" id="JANFAV010000001">
    <property type="protein sequence ID" value="MCW6533322.1"/>
    <property type="molecule type" value="Genomic_DNA"/>
</dbReference>
<dbReference type="InterPro" id="IPR005565">
    <property type="entry name" value="Hemolysn_activator_HlyB_C"/>
</dbReference>
<evidence type="ECO:0008006" key="8">
    <source>
        <dbReference type="Google" id="ProtNLM"/>
    </source>
</evidence>
<dbReference type="Pfam" id="PF08479">
    <property type="entry name" value="POTRA_2"/>
    <property type="match status" value="1"/>
</dbReference>
<dbReference type="AlphaFoldDB" id="A0AA41Z5N6"/>
<dbReference type="GO" id="GO:0098046">
    <property type="term" value="C:type V protein secretion system complex"/>
    <property type="evidence" value="ECO:0007669"/>
    <property type="project" value="TreeGrafter"/>
</dbReference>
<dbReference type="GO" id="GO:0046819">
    <property type="term" value="P:protein secretion by the type V secretion system"/>
    <property type="evidence" value="ECO:0007669"/>
    <property type="project" value="TreeGrafter"/>
</dbReference>
<comment type="caution">
    <text evidence="6">The sequence shown here is derived from an EMBL/GenBank/DDBJ whole genome shotgun (WGS) entry which is preliminary data.</text>
</comment>
<keyword evidence="1" id="KW-1134">Transmembrane beta strand</keyword>
<dbReference type="Gene3D" id="2.40.160.50">
    <property type="entry name" value="membrane protein fhac: a member of the omp85/tpsb transporter family"/>
    <property type="match status" value="1"/>
</dbReference>
<proteinExistence type="predicted"/>